<evidence type="ECO:0000313" key="2">
    <source>
        <dbReference type="Proteomes" id="UP000031364"/>
    </source>
</evidence>
<dbReference type="EMBL" id="JNFP01000035">
    <property type="protein sequence ID" value="KIA62183.1"/>
    <property type="molecule type" value="Genomic_DNA"/>
</dbReference>
<dbReference type="Proteomes" id="UP000031364">
    <property type="component" value="Unassembled WGS sequence"/>
</dbReference>
<name>A0ABR4ZA99_9NOCA</name>
<sequence>MAAHCTVPAADGHHDSRDTDWMFANCTTPQRICTTYRDRGLPVTLLGSHPCLRTDDRFGMVTMPRLLGYEVSAAAHTAPVMLHTRSNRVGFLVRYPADSLDPDLVRRLDELGVTIVARGSRIMLPHSDRQLGCSPVWVVEPGYVTTLPIEAVVLNAVCAVAGGVPTARSGHASTA</sequence>
<proteinExistence type="predicted"/>
<keyword evidence="2" id="KW-1185">Reference proteome</keyword>
<gene>
    <name evidence="1" type="ORF">FG87_26705</name>
</gene>
<comment type="caution">
    <text evidence="1">The sequence shown here is derived from an EMBL/GenBank/DDBJ whole genome shotgun (WGS) entry which is preliminary data.</text>
</comment>
<organism evidence="1 2">
    <name type="scientific">Nocardia vulneris</name>
    <dbReference type="NCBI Taxonomy" id="1141657"/>
    <lineage>
        <taxon>Bacteria</taxon>
        <taxon>Bacillati</taxon>
        <taxon>Actinomycetota</taxon>
        <taxon>Actinomycetes</taxon>
        <taxon>Mycobacteriales</taxon>
        <taxon>Nocardiaceae</taxon>
        <taxon>Nocardia</taxon>
    </lineage>
</organism>
<protein>
    <submittedName>
        <fullName evidence="1">Uncharacterized protein</fullName>
    </submittedName>
</protein>
<reference evidence="1 2" key="1">
    <citation type="journal article" date="2014" name="Int. J. Syst. Evol. Microbiol.">
        <title>Nocardia vulneris sp. nov., isolated from wounds of human patients in North America.</title>
        <authorList>
            <person name="Lasker B.A."/>
            <person name="Bell M."/>
            <person name="Klenk H.P."/>
            <person name="Sproer C."/>
            <person name="Schumann C."/>
            <person name="Schumann P."/>
            <person name="Brown J.M."/>
        </authorList>
    </citation>
    <scope>NUCLEOTIDE SEQUENCE [LARGE SCALE GENOMIC DNA]</scope>
    <source>
        <strain evidence="1 2">W9851</strain>
    </source>
</reference>
<accession>A0ABR4ZA99</accession>
<dbReference type="RefSeq" id="WP_043675995.1">
    <property type="nucleotide sequence ID" value="NZ_BDCI01000035.1"/>
</dbReference>
<evidence type="ECO:0000313" key="1">
    <source>
        <dbReference type="EMBL" id="KIA62183.1"/>
    </source>
</evidence>